<protein>
    <recommendedName>
        <fullName evidence="1">Stage 0 sporulation protein A homolog</fullName>
    </recommendedName>
</protein>
<evidence type="ECO:0000256" key="3">
    <source>
        <dbReference type="ARBA" id="ARBA00023012"/>
    </source>
</evidence>
<dbReference type="PANTHER" id="PTHR37299">
    <property type="entry name" value="TRANSCRIPTIONAL REGULATOR-RELATED"/>
    <property type="match status" value="1"/>
</dbReference>
<dbReference type="PANTHER" id="PTHR37299:SF3">
    <property type="entry name" value="STAGE 0 SPORULATION PROTEIN A HOMOLOG"/>
    <property type="match status" value="1"/>
</dbReference>
<dbReference type="KEGG" id="cace:CACET_c23910"/>
<evidence type="ECO:0000313" key="7">
    <source>
        <dbReference type="EMBL" id="AKL95837.1"/>
    </source>
</evidence>
<keyword evidence="4" id="KW-0010">Activator</keyword>
<dbReference type="InterPro" id="IPR046947">
    <property type="entry name" value="LytR-like"/>
</dbReference>
<dbReference type="InterPro" id="IPR007492">
    <property type="entry name" value="LytTR_DNA-bd_dom"/>
</dbReference>
<dbReference type="GO" id="GO:0000156">
    <property type="term" value="F:phosphorelay response regulator activity"/>
    <property type="evidence" value="ECO:0007669"/>
    <property type="project" value="InterPro"/>
</dbReference>
<name>A0A0D8I5Y0_9CLOT</name>
<dbReference type="PATRIC" id="fig|84022.5.peg.2678"/>
<dbReference type="SMART" id="SM00448">
    <property type="entry name" value="REC"/>
    <property type="match status" value="1"/>
</dbReference>
<reference evidence="7 8" key="1">
    <citation type="submission" date="2014-10" db="EMBL/GenBank/DDBJ databases">
        <title>Genome sequence of Clostridium aceticum DSM 1496.</title>
        <authorList>
            <person name="Poehlein A."/>
            <person name="Schiel-Bengelsdorf B."/>
            <person name="Gottschalk G."/>
            <person name="Duerre P."/>
            <person name="Daniel R."/>
        </authorList>
    </citation>
    <scope>NUCLEOTIDE SEQUENCE [LARGE SCALE GENOMIC DNA]</scope>
    <source>
        <strain evidence="7 8">DSM 1496</strain>
    </source>
</reference>
<dbReference type="Pfam" id="PF04397">
    <property type="entry name" value="LytTR"/>
    <property type="match status" value="1"/>
</dbReference>
<dbReference type="SUPFAM" id="SSF52172">
    <property type="entry name" value="CheY-like"/>
    <property type="match status" value="1"/>
</dbReference>
<proteinExistence type="predicted"/>
<evidence type="ECO:0000256" key="1">
    <source>
        <dbReference type="ARBA" id="ARBA00018672"/>
    </source>
</evidence>
<dbReference type="PROSITE" id="PS50110">
    <property type="entry name" value="RESPONSE_REGULATORY"/>
    <property type="match status" value="1"/>
</dbReference>
<keyword evidence="3" id="KW-0902">Two-component regulatory system</keyword>
<comment type="function">
    <text evidence="6">Required for high-level post-exponential phase expression of a series of secreted proteins.</text>
</comment>
<dbReference type="OrthoDB" id="9809318at2"/>
<dbReference type="Pfam" id="PF00072">
    <property type="entry name" value="Response_reg"/>
    <property type="match status" value="1"/>
</dbReference>
<comment type="function">
    <text evidence="5">May play the central regulatory role in sporulation. It may be an element of the effector pathway responsible for the activation of sporulation genes in response to nutritional stress. Spo0A may act in concert with spo0H (a sigma factor) to control the expression of some genes that are critical to the sporulation process.</text>
</comment>
<keyword evidence="8" id="KW-1185">Reference proteome</keyword>
<dbReference type="PROSITE" id="PS50930">
    <property type="entry name" value="HTH_LYTTR"/>
    <property type="match status" value="1"/>
</dbReference>
<dbReference type="AlphaFoldDB" id="A0A0D8I5Y0"/>
<sequence>MNILVVEDNHVERNNLVRILESLNKDIKVFEVATGGQAIKTLEQEIIQLFFLDIELSDMSGLKVAEKIRSIPQYELTYIVFITTHVYYQLEAFKKYHCYDFIEKPYTQEDILKISQRLIKGVIKESIKEQVIRFEVKNCILKIFLKDIFFIEAQGKNCMVYTKNNQYTIPNTSMKGILEKVSSSSFMQTHKSYIVNIANIFLVERYGKNAWTVYFKEYAVNAYVSNKYKREFLNKFFSGV</sequence>
<dbReference type="STRING" id="84022.CACET_c23910"/>
<dbReference type="Proteomes" id="UP000035704">
    <property type="component" value="Chromosome"/>
</dbReference>
<evidence type="ECO:0000313" key="8">
    <source>
        <dbReference type="Proteomes" id="UP000035704"/>
    </source>
</evidence>
<dbReference type="GO" id="GO:0003677">
    <property type="term" value="F:DNA binding"/>
    <property type="evidence" value="ECO:0007669"/>
    <property type="project" value="InterPro"/>
</dbReference>
<evidence type="ECO:0000256" key="6">
    <source>
        <dbReference type="ARBA" id="ARBA00037164"/>
    </source>
</evidence>
<evidence type="ECO:0000256" key="4">
    <source>
        <dbReference type="ARBA" id="ARBA00023159"/>
    </source>
</evidence>
<organism evidence="7 8">
    <name type="scientific">Clostridium aceticum</name>
    <dbReference type="NCBI Taxonomy" id="84022"/>
    <lineage>
        <taxon>Bacteria</taxon>
        <taxon>Bacillati</taxon>
        <taxon>Bacillota</taxon>
        <taxon>Clostridia</taxon>
        <taxon>Eubacteriales</taxon>
        <taxon>Clostridiaceae</taxon>
        <taxon>Clostridium</taxon>
    </lineage>
</organism>
<dbReference type="Gene3D" id="3.40.50.2300">
    <property type="match status" value="1"/>
</dbReference>
<dbReference type="InterPro" id="IPR011006">
    <property type="entry name" value="CheY-like_superfamily"/>
</dbReference>
<dbReference type="SMART" id="SM00850">
    <property type="entry name" value="LytTR"/>
    <property type="match status" value="1"/>
</dbReference>
<accession>A0A0D8I5Y0</accession>
<evidence type="ECO:0000256" key="2">
    <source>
        <dbReference type="ARBA" id="ARBA00022490"/>
    </source>
</evidence>
<dbReference type="InterPro" id="IPR001789">
    <property type="entry name" value="Sig_transdc_resp-reg_receiver"/>
</dbReference>
<gene>
    <name evidence="7" type="ORF">CACET_c23910</name>
</gene>
<dbReference type="RefSeq" id="WP_044826499.1">
    <property type="nucleotide sequence ID" value="NZ_CP009687.1"/>
</dbReference>
<dbReference type="Gene3D" id="2.40.50.1020">
    <property type="entry name" value="LytTr DNA-binding domain"/>
    <property type="match status" value="1"/>
</dbReference>
<dbReference type="EMBL" id="CP009687">
    <property type="protein sequence ID" value="AKL95837.1"/>
    <property type="molecule type" value="Genomic_DNA"/>
</dbReference>
<evidence type="ECO:0000256" key="5">
    <source>
        <dbReference type="ARBA" id="ARBA00024867"/>
    </source>
</evidence>
<keyword evidence="2" id="KW-0963">Cytoplasm</keyword>